<sequence length="60" mass="7114">MKRLTYVFSVDYFCILPDVSKLKANNRDENDACVIEREDIDIRLKMKHTLNDESVHRMLA</sequence>
<accession>A0ABQ6EWU9</accession>
<organism evidence="1 2">
    <name type="scientific">Vibrio zhanjiangensis</name>
    <dbReference type="NCBI Taxonomy" id="1046128"/>
    <lineage>
        <taxon>Bacteria</taxon>
        <taxon>Pseudomonadati</taxon>
        <taxon>Pseudomonadota</taxon>
        <taxon>Gammaproteobacteria</taxon>
        <taxon>Vibrionales</taxon>
        <taxon>Vibrionaceae</taxon>
        <taxon>Vibrio</taxon>
    </lineage>
</organism>
<comment type="caution">
    <text evidence="1">The sequence shown here is derived from an EMBL/GenBank/DDBJ whole genome shotgun (WGS) entry which is preliminary data.</text>
</comment>
<proteinExistence type="predicted"/>
<dbReference type="Proteomes" id="UP001157138">
    <property type="component" value="Unassembled WGS sequence"/>
</dbReference>
<evidence type="ECO:0000313" key="2">
    <source>
        <dbReference type="Proteomes" id="UP001157138"/>
    </source>
</evidence>
<keyword evidence="2" id="KW-1185">Reference proteome</keyword>
<evidence type="ECO:0000313" key="1">
    <source>
        <dbReference type="EMBL" id="GLT16985.1"/>
    </source>
</evidence>
<protein>
    <submittedName>
        <fullName evidence="1">Uncharacterized protein</fullName>
    </submittedName>
</protein>
<gene>
    <name evidence="1" type="ORF">GCM10007938_07620</name>
</gene>
<reference evidence="2" key="1">
    <citation type="journal article" date="2019" name="Int. J. Syst. Evol. Microbiol.">
        <title>The Global Catalogue of Microorganisms (GCM) 10K type strain sequencing project: providing services to taxonomists for standard genome sequencing and annotation.</title>
        <authorList>
            <consortium name="The Broad Institute Genomics Platform"/>
            <consortium name="The Broad Institute Genome Sequencing Center for Infectious Disease"/>
            <person name="Wu L."/>
            <person name="Ma J."/>
        </authorList>
    </citation>
    <scope>NUCLEOTIDE SEQUENCE [LARGE SCALE GENOMIC DNA]</scope>
    <source>
        <strain evidence="2">NBRC 108723</strain>
    </source>
</reference>
<dbReference type="EMBL" id="BSPW01000018">
    <property type="protein sequence ID" value="GLT16985.1"/>
    <property type="molecule type" value="Genomic_DNA"/>
</dbReference>
<name>A0ABQ6EWU9_9VIBR</name>